<evidence type="ECO:0000256" key="4">
    <source>
        <dbReference type="ARBA" id="ARBA00023237"/>
    </source>
</evidence>
<dbReference type="GO" id="GO:0009279">
    <property type="term" value="C:cell outer membrane"/>
    <property type="evidence" value="ECO:0007669"/>
    <property type="project" value="UniProtKB-SubCell"/>
</dbReference>
<dbReference type="InterPro" id="IPR012944">
    <property type="entry name" value="SusD_RagB_dom"/>
</dbReference>
<evidence type="ECO:0000259" key="5">
    <source>
        <dbReference type="Pfam" id="PF07980"/>
    </source>
</evidence>
<evidence type="ECO:0000256" key="3">
    <source>
        <dbReference type="ARBA" id="ARBA00023136"/>
    </source>
</evidence>
<keyword evidence="4" id="KW-0998">Cell outer membrane</keyword>
<dbReference type="InterPro" id="IPR011990">
    <property type="entry name" value="TPR-like_helical_dom_sf"/>
</dbReference>
<dbReference type="Pfam" id="PF07980">
    <property type="entry name" value="SusD_RagB"/>
    <property type="match status" value="1"/>
</dbReference>
<keyword evidence="3" id="KW-0472">Membrane</keyword>
<evidence type="ECO:0000256" key="2">
    <source>
        <dbReference type="ARBA" id="ARBA00022729"/>
    </source>
</evidence>
<reference evidence="6" key="1">
    <citation type="submission" date="2019-08" db="EMBL/GenBank/DDBJ databases">
        <authorList>
            <person name="Kucharzyk K."/>
            <person name="Murdoch R.W."/>
            <person name="Higgins S."/>
            <person name="Loffler F."/>
        </authorList>
    </citation>
    <scope>NUCLEOTIDE SEQUENCE</scope>
</reference>
<accession>A0A645FD48</accession>
<proteinExistence type="predicted"/>
<sequence>MMIDFASGAYPWGRLFPNNYLLSKYDKTKDKRYKAFYKHAWAYNNAAGLPRGKKVGDTIVAANNAQYLNLHPACLKYNDSYTRLTPTETQSFKDIIIYRLAETYLMGAEAYFHLGKTDSTSYYYNKTWERAGNSKETRPVTLEMIIDEHARELAMEGDRWFFLKRNGLLIERVRQFGGEFLKNASNVVLMNDTAIRVNIQPHHVRLPIPQTQIEIMGVENFPQNEGYN</sequence>
<comment type="caution">
    <text evidence="6">The sequence shown here is derived from an EMBL/GenBank/DDBJ whole genome shotgun (WGS) entry which is preliminary data.</text>
</comment>
<dbReference type="EMBL" id="VSSQ01058527">
    <property type="protein sequence ID" value="MPN12227.1"/>
    <property type="molecule type" value="Genomic_DNA"/>
</dbReference>
<comment type="subcellular location">
    <subcellularLocation>
        <location evidence="1">Cell outer membrane</location>
    </subcellularLocation>
</comment>
<evidence type="ECO:0000256" key="1">
    <source>
        <dbReference type="ARBA" id="ARBA00004442"/>
    </source>
</evidence>
<protein>
    <recommendedName>
        <fullName evidence="5">RagB/SusD domain-containing protein</fullName>
    </recommendedName>
</protein>
<organism evidence="6">
    <name type="scientific">bioreactor metagenome</name>
    <dbReference type="NCBI Taxonomy" id="1076179"/>
    <lineage>
        <taxon>unclassified sequences</taxon>
        <taxon>metagenomes</taxon>
        <taxon>ecological metagenomes</taxon>
    </lineage>
</organism>
<name>A0A645FD48_9ZZZZ</name>
<dbReference type="SUPFAM" id="SSF48452">
    <property type="entry name" value="TPR-like"/>
    <property type="match status" value="1"/>
</dbReference>
<dbReference type="Gene3D" id="1.25.40.390">
    <property type="match status" value="1"/>
</dbReference>
<dbReference type="AlphaFoldDB" id="A0A645FD48"/>
<gene>
    <name evidence="6" type="ORF">SDC9_159539</name>
</gene>
<evidence type="ECO:0000313" key="6">
    <source>
        <dbReference type="EMBL" id="MPN12227.1"/>
    </source>
</evidence>
<keyword evidence="2" id="KW-0732">Signal</keyword>
<feature type="domain" description="RagB/SusD" evidence="5">
    <location>
        <begin position="24"/>
        <end position="227"/>
    </location>
</feature>